<protein>
    <submittedName>
        <fullName evidence="1">Uncharacterized protein</fullName>
    </submittedName>
</protein>
<sequence length="121" mass="13856">MDDNTFGFPEMLEETVNYNFTEGTSDAEEDVLQILQKIIISLFIFEQECVGKESCSIEDSEEKLEKEARTRITGFNPVQNKMQIFTTKIVNMCREAKLFASPRGRIILACSGSYTEFLLCF</sequence>
<organism evidence="1 2">
    <name type="scientific">Xanthoceras sorbifolium</name>
    <dbReference type="NCBI Taxonomy" id="99658"/>
    <lineage>
        <taxon>Eukaryota</taxon>
        <taxon>Viridiplantae</taxon>
        <taxon>Streptophyta</taxon>
        <taxon>Embryophyta</taxon>
        <taxon>Tracheophyta</taxon>
        <taxon>Spermatophyta</taxon>
        <taxon>Magnoliopsida</taxon>
        <taxon>eudicotyledons</taxon>
        <taxon>Gunneridae</taxon>
        <taxon>Pentapetalae</taxon>
        <taxon>rosids</taxon>
        <taxon>malvids</taxon>
        <taxon>Sapindales</taxon>
        <taxon>Sapindaceae</taxon>
        <taxon>Xanthoceroideae</taxon>
        <taxon>Xanthoceras</taxon>
    </lineage>
</organism>
<name>A0ABQ8ID08_9ROSI</name>
<evidence type="ECO:0000313" key="2">
    <source>
        <dbReference type="Proteomes" id="UP000827721"/>
    </source>
</evidence>
<comment type="caution">
    <text evidence="1">The sequence shown here is derived from an EMBL/GenBank/DDBJ whole genome shotgun (WGS) entry which is preliminary data.</text>
</comment>
<accession>A0ABQ8ID08</accession>
<dbReference type="Proteomes" id="UP000827721">
    <property type="component" value="Unassembled WGS sequence"/>
</dbReference>
<proteinExistence type="predicted"/>
<evidence type="ECO:0000313" key="1">
    <source>
        <dbReference type="EMBL" id="KAH7574528.1"/>
    </source>
</evidence>
<reference evidence="1 2" key="1">
    <citation type="submission" date="2021-02" db="EMBL/GenBank/DDBJ databases">
        <title>Plant Genome Project.</title>
        <authorList>
            <person name="Zhang R.-G."/>
        </authorList>
    </citation>
    <scope>NUCLEOTIDE SEQUENCE [LARGE SCALE GENOMIC DNA]</scope>
    <source>
        <tissue evidence="1">Leaves</tissue>
    </source>
</reference>
<gene>
    <name evidence="1" type="ORF">JRO89_XS03G0307500</name>
</gene>
<dbReference type="EMBL" id="JAFEMO010000003">
    <property type="protein sequence ID" value="KAH7574528.1"/>
    <property type="molecule type" value="Genomic_DNA"/>
</dbReference>
<keyword evidence="2" id="KW-1185">Reference proteome</keyword>